<dbReference type="AlphaFoldDB" id="A0A5Q0BPS6"/>
<dbReference type="InterPro" id="IPR003594">
    <property type="entry name" value="HATPase_dom"/>
</dbReference>
<dbReference type="Pfam" id="PF02518">
    <property type="entry name" value="HATPase_c"/>
    <property type="match status" value="1"/>
</dbReference>
<dbReference type="SUPFAM" id="SSF158472">
    <property type="entry name" value="HAMP domain-like"/>
    <property type="match status" value="1"/>
</dbReference>
<evidence type="ECO:0000256" key="11">
    <source>
        <dbReference type="SAM" id="Phobius"/>
    </source>
</evidence>
<dbReference type="InterPro" id="IPR003660">
    <property type="entry name" value="HAMP_dom"/>
</dbReference>
<evidence type="ECO:0000256" key="7">
    <source>
        <dbReference type="ARBA" id="ARBA00022741"/>
    </source>
</evidence>
<sequence length="455" mass="51295">MNFNCRTHRPCGQRRFIYSLSGRLILIFAAMGLLFLLLVGWTIGRGLKNHFESNIRPHLLQYLEYVQADIGTPQNYSRIVELSRRLLITIQIDGPDGSWSSDGQAVDLAGTEVFRRVEQGGRAFAFGKLKDREFLLSRNGNYTYAYSIPRQRSEWDVFAPLLVLLAILLLLYHATRRLFAPIQTIKSGVERIGRGEFDHRITVSRCDELGDLAASINGMAADVQQMLDSKRQLLLAISHELRSPLTRAKVATGLLDDEAQRSEIERELNDLETLVEELLETERLASRHQALHKQNTDLGELAREVMEKLRGNRAPKLYLPAEPIIAEVDAMRIRLLLKNLLENALRHTPSDAAAPELRIGLQAAETERNNRTKQTGPGIIEFTVRDYGPGIPAEHLPHVAEPFYRVDPARRRETGGYGLGLFLCRRIAEVHGGSLDISSETHSGTRVRVRLPMSS</sequence>
<keyword evidence="11" id="KW-0472">Membrane</keyword>
<feature type="transmembrane region" description="Helical" evidence="11">
    <location>
        <begin position="24"/>
        <end position="43"/>
    </location>
</feature>
<gene>
    <name evidence="14" type="ORF">F6R98_16815</name>
</gene>
<dbReference type="PANTHER" id="PTHR44936:SF10">
    <property type="entry name" value="SENSOR PROTEIN RSTB"/>
    <property type="match status" value="1"/>
</dbReference>
<dbReference type="KEGG" id="mmob:F6R98_16815"/>
<keyword evidence="10" id="KW-0175">Coiled coil</keyword>
<feature type="domain" description="Histidine kinase" evidence="12">
    <location>
        <begin position="236"/>
        <end position="455"/>
    </location>
</feature>
<organism evidence="14 15">
    <name type="scientific">Candidatus Methylospira mobilis</name>
    <dbReference type="NCBI Taxonomy" id="1808979"/>
    <lineage>
        <taxon>Bacteria</taxon>
        <taxon>Pseudomonadati</taxon>
        <taxon>Pseudomonadota</taxon>
        <taxon>Gammaproteobacteria</taxon>
        <taxon>Methylococcales</taxon>
        <taxon>Methylococcaceae</taxon>
        <taxon>Candidatus Methylospira</taxon>
    </lineage>
</organism>
<dbReference type="Gene3D" id="3.30.565.10">
    <property type="entry name" value="Histidine kinase-like ATPase, C-terminal domain"/>
    <property type="match status" value="1"/>
</dbReference>
<keyword evidence="7" id="KW-0547">Nucleotide-binding</keyword>
<dbReference type="SMART" id="SM00388">
    <property type="entry name" value="HisKA"/>
    <property type="match status" value="1"/>
</dbReference>
<evidence type="ECO:0000256" key="9">
    <source>
        <dbReference type="ARBA" id="ARBA00022840"/>
    </source>
</evidence>
<evidence type="ECO:0000259" key="13">
    <source>
        <dbReference type="PROSITE" id="PS50885"/>
    </source>
</evidence>
<evidence type="ECO:0000256" key="4">
    <source>
        <dbReference type="ARBA" id="ARBA00022475"/>
    </source>
</evidence>
<keyword evidence="11" id="KW-1133">Transmembrane helix</keyword>
<name>A0A5Q0BPS6_9GAMM</name>
<dbReference type="GO" id="GO:0000155">
    <property type="term" value="F:phosphorelay sensor kinase activity"/>
    <property type="evidence" value="ECO:0007669"/>
    <property type="project" value="InterPro"/>
</dbReference>
<dbReference type="PANTHER" id="PTHR44936">
    <property type="entry name" value="SENSOR PROTEIN CREC"/>
    <property type="match status" value="1"/>
</dbReference>
<keyword evidence="5" id="KW-0597">Phosphoprotein</keyword>
<dbReference type="CDD" id="cd00082">
    <property type="entry name" value="HisKA"/>
    <property type="match status" value="1"/>
</dbReference>
<evidence type="ECO:0000256" key="1">
    <source>
        <dbReference type="ARBA" id="ARBA00000085"/>
    </source>
</evidence>
<reference evidence="14 15" key="1">
    <citation type="submission" date="2019-09" db="EMBL/GenBank/DDBJ databases">
        <title>Ecophysiology of the spiral-shaped methanotroph Methylospira mobilis as revealed by the complete genome sequence.</title>
        <authorList>
            <person name="Oshkin I.Y."/>
            <person name="Dedysh S.N."/>
            <person name="Miroshnikov K."/>
            <person name="Danilova O.V."/>
            <person name="Hakobyan A."/>
            <person name="Liesack W."/>
        </authorList>
    </citation>
    <scope>NUCLEOTIDE SEQUENCE [LARGE SCALE GENOMIC DNA]</scope>
    <source>
        <strain evidence="14 15">Shm1</strain>
    </source>
</reference>
<evidence type="ECO:0000313" key="15">
    <source>
        <dbReference type="Proteomes" id="UP000325755"/>
    </source>
</evidence>
<comment type="subcellular location">
    <subcellularLocation>
        <location evidence="2">Cell membrane</location>
        <topology evidence="2">Multi-pass membrane protein</topology>
    </subcellularLocation>
</comment>
<dbReference type="Gene3D" id="1.10.287.130">
    <property type="match status" value="1"/>
</dbReference>
<dbReference type="PROSITE" id="PS50885">
    <property type="entry name" value="HAMP"/>
    <property type="match status" value="1"/>
</dbReference>
<dbReference type="CDD" id="cd00075">
    <property type="entry name" value="HATPase"/>
    <property type="match status" value="1"/>
</dbReference>
<dbReference type="SUPFAM" id="SSF55874">
    <property type="entry name" value="ATPase domain of HSP90 chaperone/DNA topoisomerase II/histidine kinase"/>
    <property type="match status" value="1"/>
</dbReference>
<dbReference type="SMART" id="SM00387">
    <property type="entry name" value="HATPase_c"/>
    <property type="match status" value="1"/>
</dbReference>
<dbReference type="InterPro" id="IPR004358">
    <property type="entry name" value="Sig_transdc_His_kin-like_C"/>
</dbReference>
<proteinExistence type="predicted"/>
<dbReference type="RefSeq" id="WP_153250056.1">
    <property type="nucleotide sequence ID" value="NZ_CP044205.1"/>
</dbReference>
<dbReference type="Proteomes" id="UP000325755">
    <property type="component" value="Chromosome"/>
</dbReference>
<evidence type="ECO:0000256" key="8">
    <source>
        <dbReference type="ARBA" id="ARBA00022777"/>
    </source>
</evidence>
<dbReference type="PROSITE" id="PS50109">
    <property type="entry name" value="HIS_KIN"/>
    <property type="match status" value="1"/>
</dbReference>
<keyword evidence="15" id="KW-1185">Reference proteome</keyword>
<comment type="catalytic activity">
    <reaction evidence="1">
        <text>ATP + protein L-histidine = ADP + protein N-phospho-L-histidine.</text>
        <dbReference type="EC" id="2.7.13.3"/>
    </reaction>
</comment>
<dbReference type="CDD" id="cd06225">
    <property type="entry name" value="HAMP"/>
    <property type="match status" value="1"/>
</dbReference>
<accession>A0A5Q0BPS6</accession>
<dbReference type="SUPFAM" id="SSF47384">
    <property type="entry name" value="Homodimeric domain of signal transducing histidine kinase"/>
    <property type="match status" value="1"/>
</dbReference>
<dbReference type="InterPro" id="IPR036097">
    <property type="entry name" value="HisK_dim/P_sf"/>
</dbReference>
<evidence type="ECO:0000256" key="10">
    <source>
        <dbReference type="SAM" id="Coils"/>
    </source>
</evidence>
<dbReference type="InterPro" id="IPR005467">
    <property type="entry name" value="His_kinase_dom"/>
</dbReference>
<evidence type="ECO:0000259" key="12">
    <source>
        <dbReference type="PROSITE" id="PS50109"/>
    </source>
</evidence>
<keyword evidence="8 14" id="KW-0418">Kinase</keyword>
<dbReference type="Pfam" id="PF00512">
    <property type="entry name" value="HisKA"/>
    <property type="match status" value="1"/>
</dbReference>
<dbReference type="GO" id="GO:0005524">
    <property type="term" value="F:ATP binding"/>
    <property type="evidence" value="ECO:0007669"/>
    <property type="project" value="UniProtKB-KW"/>
</dbReference>
<dbReference type="FunCoup" id="A0A5Q0BPS6">
    <property type="interactions" value="155"/>
</dbReference>
<dbReference type="Pfam" id="PF00672">
    <property type="entry name" value="HAMP"/>
    <property type="match status" value="1"/>
</dbReference>
<dbReference type="InterPro" id="IPR050980">
    <property type="entry name" value="2C_sensor_his_kinase"/>
</dbReference>
<evidence type="ECO:0000256" key="6">
    <source>
        <dbReference type="ARBA" id="ARBA00022679"/>
    </source>
</evidence>
<dbReference type="InterPro" id="IPR003661">
    <property type="entry name" value="HisK_dim/P_dom"/>
</dbReference>
<keyword evidence="9" id="KW-0067">ATP-binding</keyword>
<evidence type="ECO:0000256" key="5">
    <source>
        <dbReference type="ARBA" id="ARBA00022553"/>
    </source>
</evidence>
<dbReference type="EC" id="2.7.13.3" evidence="3"/>
<dbReference type="SMART" id="SM00304">
    <property type="entry name" value="HAMP"/>
    <property type="match status" value="1"/>
</dbReference>
<evidence type="ECO:0000256" key="3">
    <source>
        <dbReference type="ARBA" id="ARBA00012438"/>
    </source>
</evidence>
<evidence type="ECO:0000256" key="2">
    <source>
        <dbReference type="ARBA" id="ARBA00004651"/>
    </source>
</evidence>
<keyword evidence="4" id="KW-1003">Cell membrane</keyword>
<dbReference type="EMBL" id="CP044205">
    <property type="protein sequence ID" value="QFY44088.1"/>
    <property type="molecule type" value="Genomic_DNA"/>
</dbReference>
<dbReference type="PRINTS" id="PR00344">
    <property type="entry name" value="BCTRLSENSOR"/>
</dbReference>
<dbReference type="InParanoid" id="A0A5Q0BPS6"/>
<dbReference type="GO" id="GO:0005886">
    <property type="term" value="C:plasma membrane"/>
    <property type="evidence" value="ECO:0007669"/>
    <property type="project" value="UniProtKB-SubCell"/>
</dbReference>
<dbReference type="OrthoDB" id="9804645at2"/>
<evidence type="ECO:0000313" key="14">
    <source>
        <dbReference type="EMBL" id="QFY44088.1"/>
    </source>
</evidence>
<feature type="domain" description="HAMP" evidence="13">
    <location>
        <begin position="176"/>
        <end position="228"/>
    </location>
</feature>
<keyword evidence="11" id="KW-0812">Transmembrane</keyword>
<dbReference type="Gene3D" id="6.10.340.10">
    <property type="match status" value="1"/>
</dbReference>
<keyword evidence="6" id="KW-0808">Transferase</keyword>
<protein>
    <recommendedName>
        <fullName evidence="3">histidine kinase</fullName>
        <ecNumber evidence="3">2.7.13.3</ecNumber>
    </recommendedName>
</protein>
<feature type="coiled-coil region" evidence="10">
    <location>
        <begin position="254"/>
        <end position="284"/>
    </location>
</feature>
<dbReference type="InterPro" id="IPR036890">
    <property type="entry name" value="HATPase_C_sf"/>
</dbReference>